<organism evidence="1 2">
    <name type="scientific">Dichomitus squalens</name>
    <dbReference type="NCBI Taxonomy" id="114155"/>
    <lineage>
        <taxon>Eukaryota</taxon>
        <taxon>Fungi</taxon>
        <taxon>Dikarya</taxon>
        <taxon>Basidiomycota</taxon>
        <taxon>Agaricomycotina</taxon>
        <taxon>Agaricomycetes</taxon>
        <taxon>Polyporales</taxon>
        <taxon>Polyporaceae</taxon>
        <taxon>Dichomitus</taxon>
    </lineage>
</organism>
<sequence>MRGLFGSRRSVCPLPSCTERSGHAYRTVEKRFRIDPRRNSQRYPYAFTSHPVFSLTLMTIPHALRYRAHAHSAFAQGRGALPTVLTRYLSLPIFPDSPSLFTNGHNVGHVTLGLDTAYLLPSSSHLPSRIACLSDSHHVAHALICTSVFFRIPHHDILSHTSGPRRSTWGLKLGLLGSVLHSSPSSSSSPPPVTIASHALHCRCIT</sequence>
<dbReference type="Proteomes" id="UP000292082">
    <property type="component" value="Unassembled WGS sequence"/>
</dbReference>
<accession>A0A4Q9QCM9</accession>
<gene>
    <name evidence="1" type="ORF">BD310DRAFT_6566</name>
</gene>
<proteinExistence type="predicted"/>
<evidence type="ECO:0000313" key="1">
    <source>
        <dbReference type="EMBL" id="TBU65395.1"/>
    </source>
</evidence>
<protein>
    <submittedName>
        <fullName evidence="1">Uncharacterized protein</fullName>
    </submittedName>
</protein>
<evidence type="ECO:0000313" key="2">
    <source>
        <dbReference type="Proteomes" id="UP000292082"/>
    </source>
</evidence>
<reference evidence="1 2" key="1">
    <citation type="submission" date="2019-01" db="EMBL/GenBank/DDBJ databases">
        <title>Draft genome sequences of three monokaryotic isolates of the white-rot basidiomycete fungus Dichomitus squalens.</title>
        <authorList>
            <consortium name="DOE Joint Genome Institute"/>
            <person name="Lopez S.C."/>
            <person name="Andreopoulos B."/>
            <person name="Pangilinan J."/>
            <person name="Lipzen A."/>
            <person name="Riley R."/>
            <person name="Ahrendt S."/>
            <person name="Ng V."/>
            <person name="Barry K."/>
            <person name="Daum C."/>
            <person name="Grigoriev I.V."/>
            <person name="Hilden K.S."/>
            <person name="Makela M.R."/>
            <person name="de Vries R.P."/>
        </authorList>
    </citation>
    <scope>NUCLEOTIDE SEQUENCE [LARGE SCALE GENOMIC DNA]</scope>
    <source>
        <strain evidence="1 2">CBS 464.89</strain>
    </source>
</reference>
<dbReference type="EMBL" id="ML145084">
    <property type="protein sequence ID" value="TBU65395.1"/>
    <property type="molecule type" value="Genomic_DNA"/>
</dbReference>
<keyword evidence="2" id="KW-1185">Reference proteome</keyword>
<dbReference type="AlphaFoldDB" id="A0A4Q9QCM9"/>
<name>A0A4Q9QCM9_9APHY</name>